<dbReference type="EC" id="2.5.1.18" evidence="1"/>
<dbReference type="InterPro" id="IPR050213">
    <property type="entry name" value="GST_superfamily"/>
</dbReference>
<dbReference type="CDD" id="cd03192">
    <property type="entry name" value="GST_C_Sigma_like"/>
    <property type="match status" value="1"/>
</dbReference>
<evidence type="ECO:0000313" key="8">
    <source>
        <dbReference type="Proteomes" id="UP001328107"/>
    </source>
</evidence>
<dbReference type="SFLD" id="SFLDG01205">
    <property type="entry name" value="AMPS.1"/>
    <property type="match status" value="1"/>
</dbReference>
<name>A0AAN5CRT8_9BILA</name>
<feature type="non-terminal residue" evidence="7">
    <location>
        <position position="214"/>
    </location>
</feature>
<feature type="domain" description="GST C-terminal" evidence="6">
    <location>
        <begin position="81"/>
        <end position="211"/>
    </location>
</feature>
<evidence type="ECO:0000256" key="3">
    <source>
        <dbReference type="ARBA" id="ARBA00038317"/>
    </source>
</evidence>
<dbReference type="EMBL" id="BTRK01000004">
    <property type="protein sequence ID" value="GMR49270.1"/>
    <property type="molecule type" value="Genomic_DNA"/>
</dbReference>
<reference evidence="8" key="1">
    <citation type="submission" date="2022-10" db="EMBL/GenBank/DDBJ databases">
        <title>Genome assembly of Pristionchus species.</title>
        <authorList>
            <person name="Yoshida K."/>
            <person name="Sommer R.J."/>
        </authorList>
    </citation>
    <scope>NUCLEOTIDE SEQUENCE [LARGE SCALE GENOMIC DNA]</scope>
    <source>
        <strain evidence="8">RS5460</strain>
    </source>
</reference>
<dbReference type="Proteomes" id="UP001328107">
    <property type="component" value="Unassembled WGS sequence"/>
</dbReference>
<dbReference type="Pfam" id="PF14497">
    <property type="entry name" value="GST_C_3"/>
    <property type="match status" value="1"/>
</dbReference>
<feature type="domain" description="GST N-terminal" evidence="5">
    <location>
        <begin position="2"/>
        <end position="79"/>
    </location>
</feature>
<dbReference type="FunFam" id="3.40.30.10:FF:000258">
    <property type="entry name" value="Glutathione S-transferase"/>
    <property type="match status" value="1"/>
</dbReference>
<dbReference type="PROSITE" id="PS50404">
    <property type="entry name" value="GST_NTER"/>
    <property type="match status" value="1"/>
</dbReference>
<evidence type="ECO:0000256" key="4">
    <source>
        <dbReference type="ARBA" id="ARBA00047960"/>
    </source>
</evidence>
<dbReference type="GO" id="GO:0006749">
    <property type="term" value="P:glutathione metabolic process"/>
    <property type="evidence" value="ECO:0007669"/>
    <property type="project" value="TreeGrafter"/>
</dbReference>
<dbReference type="InterPro" id="IPR010987">
    <property type="entry name" value="Glutathione-S-Trfase_C-like"/>
</dbReference>
<comment type="caution">
    <text evidence="7">The sequence shown here is derived from an EMBL/GenBank/DDBJ whole genome shotgun (WGS) entry which is preliminary data.</text>
</comment>
<dbReference type="InterPro" id="IPR036282">
    <property type="entry name" value="Glutathione-S-Trfase_C_sf"/>
</dbReference>
<dbReference type="InterPro" id="IPR036249">
    <property type="entry name" value="Thioredoxin-like_sf"/>
</dbReference>
<comment type="catalytic activity">
    <reaction evidence="4">
        <text>RX + glutathione = an S-substituted glutathione + a halide anion + H(+)</text>
        <dbReference type="Rhea" id="RHEA:16437"/>
        <dbReference type="ChEBI" id="CHEBI:15378"/>
        <dbReference type="ChEBI" id="CHEBI:16042"/>
        <dbReference type="ChEBI" id="CHEBI:17792"/>
        <dbReference type="ChEBI" id="CHEBI:57925"/>
        <dbReference type="ChEBI" id="CHEBI:90779"/>
        <dbReference type="EC" id="2.5.1.18"/>
    </reaction>
</comment>
<dbReference type="SFLD" id="SFLDG00363">
    <property type="entry name" value="AMPS_(cytGST):_Alpha-__Mu-__Pi"/>
    <property type="match status" value="1"/>
</dbReference>
<dbReference type="SUPFAM" id="SSF52833">
    <property type="entry name" value="Thioredoxin-like"/>
    <property type="match status" value="1"/>
</dbReference>
<dbReference type="GO" id="GO:0004364">
    <property type="term" value="F:glutathione transferase activity"/>
    <property type="evidence" value="ECO:0007669"/>
    <property type="project" value="UniProtKB-EC"/>
</dbReference>
<dbReference type="InterPro" id="IPR004046">
    <property type="entry name" value="GST_C"/>
</dbReference>
<dbReference type="SUPFAM" id="SSF47616">
    <property type="entry name" value="GST C-terminal domain-like"/>
    <property type="match status" value="1"/>
</dbReference>
<dbReference type="SFLD" id="SFLDS00019">
    <property type="entry name" value="Glutathione_Transferase_(cytos"/>
    <property type="match status" value="1"/>
</dbReference>
<accession>A0AAN5CRT8</accession>
<evidence type="ECO:0000259" key="6">
    <source>
        <dbReference type="PROSITE" id="PS50405"/>
    </source>
</evidence>
<gene>
    <name evidence="7" type="ORF">PMAYCL1PPCAC_19465</name>
</gene>
<proteinExistence type="inferred from homology"/>
<dbReference type="PROSITE" id="PS50405">
    <property type="entry name" value="GST_CTER"/>
    <property type="match status" value="1"/>
</dbReference>
<dbReference type="InterPro" id="IPR004045">
    <property type="entry name" value="Glutathione_S-Trfase_N"/>
</dbReference>
<keyword evidence="8" id="KW-1185">Reference proteome</keyword>
<dbReference type="CDD" id="cd03039">
    <property type="entry name" value="GST_N_Sigma_like"/>
    <property type="match status" value="1"/>
</dbReference>
<keyword evidence="2" id="KW-0808">Transferase</keyword>
<dbReference type="Pfam" id="PF02798">
    <property type="entry name" value="GST_N"/>
    <property type="match status" value="1"/>
</dbReference>
<dbReference type="Gene3D" id="3.40.30.10">
    <property type="entry name" value="Glutaredoxin"/>
    <property type="match status" value="1"/>
</dbReference>
<evidence type="ECO:0000256" key="1">
    <source>
        <dbReference type="ARBA" id="ARBA00012452"/>
    </source>
</evidence>
<dbReference type="FunFam" id="1.20.1050.10:FF:000044">
    <property type="entry name" value="Glutathione S-transferase"/>
    <property type="match status" value="1"/>
</dbReference>
<dbReference type="Gene3D" id="1.20.1050.10">
    <property type="match status" value="1"/>
</dbReference>
<evidence type="ECO:0000259" key="5">
    <source>
        <dbReference type="PROSITE" id="PS50404"/>
    </source>
</evidence>
<dbReference type="PANTHER" id="PTHR11571:SF224">
    <property type="entry name" value="HEMATOPOIETIC PROSTAGLANDIN D SYNTHASE"/>
    <property type="match status" value="1"/>
</dbReference>
<sequence>MPTYKLHYLEAHGAAEVSRQLFILSGTPFLDVRYSKEQWAEVKDKTPFGHLPVLEVDGAQIPQSHAIARYLAKEFGFYGKSPFESAWVDALADQLKEFLTEMRPYFDIFIGAREGDKEKAREEIAIPTIRKHFELLEKVAKENGSNGHFVGDSLTFVDVFVADRILTISDMLPGFADPYPAVIAVRDNVLSLPKLKKWIESRSTRRIAGEFLIE</sequence>
<dbReference type="PANTHER" id="PTHR11571">
    <property type="entry name" value="GLUTATHIONE S-TRANSFERASE"/>
    <property type="match status" value="1"/>
</dbReference>
<protein>
    <recommendedName>
        <fullName evidence="1">glutathione transferase</fullName>
        <ecNumber evidence="1">2.5.1.18</ecNumber>
    </recommendedName>
</protein>
<evidence type="ECO:0000313" key="7">
    <source>
        <dbReference type="EMBL" id="GMR49270.1"/>
    </source>
</evidence>
<dbReference type="AlphaFoldDB" id="A0AAN5CRT8"/>
<organism evidence="7 8">
    <name type="scientific">Pristionchus mayeri</name>
    <dbReference type="NCBI Taxonomy" id="1317129"/>
    <lineage>
        <taxon>Eukaryota</taxon>
        <taxon>Metazoa</taxon>
        <taxon>Ecdysozoa</taxon>
        <taxon>Nematoda</taxon>
        <taxon>Chromadorea</taxon>
        <taxon>Rhabditida</taxon>
        <taxon>Rhabditina</taxon>
        <taxon>Diplogasteromorpha</taxon>
        <taxon>Diplogasteroidea</taxon>
        <taxon>Neodiplogasteridae</taxon>
        <taxon>Pristionchus</taxon>
    </lineage>
</organism>
<comment type="similarity">
    <text evidence="3">Belongs to the GST superfamily. Sigma family.</text>
</comment>
<evidence type="ECO:0000256" key="2">
    <source>
        <dbReference type="ARBA" id="ARBA00022679"/>
    </source>
</evidence>
<dbReference type="InterPro" id="IPR040079">
    <property type="entry name" value="Glutathione_S-Trfase"/>
</dbReference>